<dbReference type="Proteomes" id="UP000270296">
    <property type="component" value="Unassembled WGS sequence"/>
</dbReference>
<protein>
    <submittedName>
        <fullName evidence="1 3">Uncharacterized protein</fullName>
    </submittedName>
</protein>
<dbReference type="EMBL" id="UZAM01009247">
    <property type="protein sequence ID" value="VDP08302.1"/>
    <property type="molecule type" value="Genomic_DNA"/>
</dbReference>
<evidence type="ECO:0000313" key="1">
    <source>
        <dbReference type="EMBL" id="VDP08302.1"/>
    </source>
</evidence>
<organism evidence="3">
    <name type="scientific">Soboliphyme baturini</name>
    <dbReference type="NCBI Taxonomy" id="241478"/>
    <lineage>
        <taxon>Eukaryota</taxon>
        <taxon>Metazoa</taxon>
        <taxon>Ecdysozoa</taxon>
        <taxon>Nematoda</taxon>
        <taxon>Enoplea</taxon>
        <taxon>Dorylaimia</taxon>
        <taxon>Dioctophymatida</taxon>
        <taxon>Dioctophymatoidea</taxon>
        <taxon>Soboliphymatidae</taxon>
        <taxon>Soboliphyme</taxon>
    </lineage>
</organism>
<evidence type="ECO:0000313" key="3">
    <source>
        <dbReference type="WBParaSite" id="SBAD_0000601601-mRNA-1"/>
    </source>
</evidence>
<evidence type="ECO:0000313" key="2">
    <source>
        <dbReference type="Proteomes" id="UP000270296"/>
    </source>
</evidence>
<reference evidence="3" key="1">
    <citation type="submission" date="2016-06" db="UniProtKB">
        <authorList>
            <consortium name="WormBaseParasite"/>
        </authorList>
    </citation>
    <scope>IDENTIFICATION</scope>
</reference>
<sequence length="118" mass="13371">MRASLKQTQRMITFIVIKRHFKTLLCPFNPGRKGERLDTVVKSRVEHGPIPRYLLSCLPDHQGRRGLLIKCSKSAIRNCFTSSGNRGVVVLPKTDKKTMNISFSNGAANRSEHRRHTA</sequence>
<dbReference type="WBParaSite" id="SBAD_0000601601-mRNA-1">
    <property type="protein sequence ID" value="SBAD_0000601601-mRNA-1"/>
    <property type="gene ID" value="SBAD_0000601601"/>
</dbReference>
<keyword evidence="2" id="KW-1185">Reference proteome</keyword>
<dbReference type="AlphaFoldDB" id="A0A183IQ89"/>
<name>A0A183IQ89_9BILA</name>
<reference evidence="1 2" key="2">
    <citation type="submission" date="2018-11" db="EMBL/GenBank/DDBJ databases">
        <authorList>
            <consortium name="Pathogen Informatics"/>
        </authorList>
    </citation>
    <scope>NUCLEOTIDE SEQUENCE [LARGE SCALE GENOMIC DNA]</scope>
</reference>
<proteinExistence type="predicted"/>
<accession>A0A183IQ89</accession>
<gene>
    <name evidence="1" type="ORF">SBAD_LOCUS5786</name>
</gene>